<reference evidence="2 3" key="1">
    <citation type="submission" date="2024-03" db="EMBL/GenBank/DDBJ databases">
        <title>Genome-scale model development and genomic sequencing of the oleaginous clade Lipomyces.</title>
        <authorList>
            <consortium name="Lawrence Berkeley National Laboratory"/>
            <person name="Czajka J.J."/>
            <person name="Han Y."/>
            <person name="Kim J."/>
            <person name="Mondo S.J."/>
            <person name="Hofstad B.A."/>
            <person name="Robles A."/>
            <person name="Haridas S."/>
            <person name="Riley R."/>
            <person name="LaButti K."/>
            <person name="Pangilinan J."/>
            <person name="Andreopoulos W."/>
            <person name="Lipzen A."/>
            <person name="Yan J."/>
            <person name="Wang M."/>
            <person name="Ng V."/>
            <person name="Grigoriev I.V."/>
            <person name="Spatafora J.W."/>
            <person name="Magnuson J.K."/>
            <person name="Baker S.E."/>
            <person name="Pomraning K.R."/>
        </authorList>
    </citation>
    <scope>NUCLEOTIDE SEQUENCE [LARGE SCALE GENOMIC DNA]</scope>
    <source>
        <strain evidence="2 3">Phaff 52-87</strain>
    </source>
</reference>
<keyword evidence="3" id="KW-1185">Reference proteome</keyword>
<dbReference type="RefSeq" id="XP_064767896.1">
    <property type="nucleotide sequence ID" value="XM_064912907.1"/>
</dbReference>
<dbReference type="Gene3D" id="2.60.40.640">
    <property type="match status" value="1"/>
</dbReference>
<evidence type="ECO:0000313" key="2">
    <source>
        <dbReference type="EMBL" id="KAK7204863.1"/>
    </source>
</evidence>
<feature type="region of interest" description="Disordered" evidence="1">
    <location>
        <begin position="425"/>
        <end position="460"/>
    </location>
</feature>
<comment type="caution">
    <text evidence="2">The sequence shown here is derived from an EMBL/GenBank/DDBJ whole genome shotgun (WGS) entry which is preliminary data.</text>
</comment>
<dbReference type="InterPro" id="IPR014752">
    <property type="entry name" value="Arrestin-like_C"/>
</dbReference>
<dbReference type="Proteomes" id="UP001498771">
    <property type="component" value="Unassembled WGS sequence"/>
</dbReference>
<evidence type="ECO:0000313" key="3">
    <source>
        <dbReference type="Proteomes" id="UP001498771"/>
    </source>
</evidence>
<proteinExistence type="predicted"/>
<feature type="region of interest" description="Disordered" evidence="1">
    <location>
        <begin position="73"/>
        <end position="92"/>
    </location>
</feature>
<evidence type="ECO:0008006" key="4">
    <source>
        <dbReference type="Google" id="ProtNLM"/>
    </source>
</evidence>
<gene>
    <name evidence="2" type="ORF">BZA70DRAFT_280191</name>
</gene>
<evidence type="ECO:0000256" key="1">
    <source>
        <dbReference type="SAM" id="MobiDB-lite"/>
    </source>
</evidence>
<dbReference type="EMBL" id="JBBJBU010000007">
    <property type="protein sequence ID" value="KAK7204863.1"/>
    <property type="molecule type" value="Genomic_DNA"/>
</dbReference>
<name>A0ABR1F4T1_9ASCO</name>
<sequence>MRVKLHLDSQTAFAGYPLRGTVELFVDNANSMPTELYVQFKGTSTTASNSSVSNQTFIERHTHANKKVQLYVAPDGPSSSSSAPTDRPTETIDEVPPYEKLTLQPGKNTIRFSIDIPIFSGCPYAPGISDGHRRYQRCGYARVKHTDRGTTTLPLPPSMPPSSRFIVKYGVRAVARRAGIFKMNKSAMKVVRLAPAALLQSSDDEALNDLVTTQLNMLSAKSIRLPDSYFVPGALPKASGFRQLMSFGSKGTMVVGVPVKLSSEIFPHARLPHNVPFSLKLGLSIDVDDMSRIRGIINEFDITSIKVVLKSNTDGTAGGLIMMPEPRTTTLLELKNIGMSLRMLSTSGIPQYQVECEKLKALIIRPEDTPPSFTIKSMKLRHSLRVEVGLTINGSSEKKVDVERNIIVTSGNDYDPDSMAMLPPGYEFNHNHAAGNSDDEGSSGSSDWGDDDIKEDFFAD</sequence>
<accession>A0ABR1F4T1</accession>
<dbReference type="GeneID" id="90038419"/>
<protein>
    <recommendedName>
        <fullName evidence="4">Arrestin-like N-terminal domain-containing protein</fullName>
    </recommendedName>
</protein>
<organism evidence="2 3">
    <name type="scientific">Myxozyma melibiosi</name>
    <dbReference type="NCBI Taxonomy" id="54550"/>
    <lineage>
        <taxon>Eukaryota</taxon>
        <taxon>Fungi</taxon>
        <taxon>Dikarya</taxon>
        <taxon>Ascomycota</taxon>
        <taxon>Saccharomycotina</taxon>
        <taxon>Lipomycetes</taxon>
        <taxon>Lipomycetales</taxon>
        <taxon>Lipomycetaceae</taxon>
        <taxon>Myxozyma</taxon>
    </lineage>
</organism>